<feature type="region of interest" description="Disordered" evidence="1">
    <location>
        <begin position="238"/>
        <end position="354"/>
    </location>
</feature>
<reference evidence="2 3" key="1">
    <citation type="submission" date="2024-02" db="EMBL/GenBank/DDBJ databases">
        <title>De novo assembly and annotation of 12 fungi associated with fruit tree decline syndrome in Ontario, Canada.</title>
        <authorList>
            <person name="Sulman M."/>
            <person name="Ellouze W."/>
            <person name="Ilyukhin E."/>
        </authorList>
    </citation>
    <scope>NUCLEOTIDE SEQUENCE [LARGE SCALE GENOMIC DNA]</scope>
    <source>
        <strain evidence="2 3">M169</strain>
    </source>
</reference>
<proteinExistence type="predicted"/>
<gene>
    <name evidence="2" type="ORF">SLS63_001542</name>
</gene>
<accession>A0ABR1PMR0</accession>
<evidence type="ECO:0000313" key="2">
    <source>
        <dbReference type="EMBL" id="KAK7740339.1"/>
    </source>
</evidence>
<feature type="compositionally biased region" description="Low complexity" evidence="1">
    <location>
        <begin position="399"/>
        <end position="434"/>
    </location>
</feature>
<feature type="compositionally biased region" description="Polar residues" evidence="1">
    <location>
        <begin position="332"/>
        <end position="341"/>
    </location>
</feature>
<evidence type="ECO:0000256" key="1">
    <source>
        <dbReference type="SAM" id="MobiDB-lite"/>
    </source>
</evidence>
<feature type="region of interest" description="Disordered" evidence="1">
    <location>
        <begin position="375"/>
        <end position="434"/>
    </location>
</feature>
<keyword evidence="3" id="KW-1185">Reference proteome</keyword>
<comment type="caution">
    <text evidence="2">The sequence shown here is derived from an EMBL/GenBank/DDBJ whole genome shotgun (WGS) entry which is preliminary data.</text>
</comment>
<protein>
    <submittedName>
        <fullName evidence="2">Uncharacterized protein</fullName>
    </submittedName>
</protein>
<dbReference type="Proteomes" id="UP001430848">
    <property type="component" value="Unassembled WGS sequence"/>
</dbReference>
<feature type="compositionally biased region" description="Polar residues" evidence="1">
    <location>
        <begin position="288"/>
        <end position="297"/>
    </location>
</feature>
<evidence type="ECO:0000313" key="3">
    <source>
        <dbReference type="Proteomes" id="UP001430848"/>
    </source>
</evidence>
<name>A0ABR1PMR0_DIAER</name>
<sequence>MGDEPYRNLSQRHDSPNRHMTVEQIVDTRLCVSSLTPKHCHLMMGQLDDRQIKNAVYDRALCFPFDQWTQNIRLAYGQQVQHDNRAVVSFENMTNHMESLFVTWRDVYFFKEGDFDNIEAHVKSYLSPSIDNIGVYGTFSDLTVTKINALAALLKIGKIIIEIPILTSKRGLEMFAYDPLSRAVGNILSTTTTDASRRQIFDISMEGEFLELTKRANAVGLFPGLLKALTSESVSIPYNVPRGDQLMPNNNKRASTGHAAPSAKRSKMGQGGQYTGKAAIDREGAPTPGSSRASSHQPRGITEGWVAETSGPRNPFSRPSSAGPIAMPFAKSANSNPTSNIKTEDKNTEQEQIEPSLRALSQGAELQGIAKGATEYQPEPQGAQKATKDAQGQDETNKPGPETQQPATEEQQQGQAAQQSQPQQTEQAGTQEAAKPAYDDLLRRVETEVFHAHGDEPPEEQLRRAPAVVALVEGTAGTILRQFQEVSDKTGESGRRDHFLSSLNDTAFALLWVLESCALNLGGTPLAAEVSRRVSRDALVGALWGSVRLASADECLNLLDVKDHIGSETFGQKLERIIRQLDETGVAGFGALRFVVGNMRSGVSLPVHNPPQQPNTSGT</sequence>
<organism evidence="2 3">
    <name type="scientific">Diaporthe eres</name>
    <name type="common">Phomopsis oblonga</name>
    <dbReference type="NCBI Taxonomy" id="83184"/>
    <lineage>
        <taxon>Eukaryota</taxon>
        <taxon>Fungi</taxon>
        <taxon>Dikarya</taxon>
        <taxon>Ascomycota</taxon>
        <taxon>Pezizomycotina</taxon>
        <taxon>Sordariomycetes</taxon>
        <taxon>Sordariomycetidae</taxon>
        <taxon>Diaporthales</taxon>
        <taxon>Diaporthaceae</taxon>
        <taxon>Diaporthe</taxon>
        <taxon>Diaporthe eres species complex</taxon>
    </lineage>
</organism>
<dbReference type="EMBL" id="JAKNSF020000003">
    <property type="protein sequence ID" value="KAK7740339.1"/>
    <property type="molecule type" value="Genomic_DNA"/>
</dbReference>